<evidence type="ECO:0000313" key="2">
    <source>
        <dbReference type="EMBL" id="TYP17226.1"/>
    </source>
</evidence>
<dbReference type="HOGENOM" id="CLU_542843_0_0_6"/>
<dbReference type="Proteomes" id="UP000032721">
    <property type="component" value="Chromosome"/>
</dbReference>
<accession>A0A068QQM1</accession>
<evidence type="ECO:0000313" key="4">
    <source>
        <dbReference type="Proteomes" id="UP000324170"/>
    </source>
</evidence>
<evidence type="ECO:0000313" key="1">
    <source>
        <dbReference type="EMBL" id="CDG17327.1"/>
    </source>
</evidence>
<sequence>MAAKIEILPATNASIIKGQPFSVVVTVSGETSFSANTEIDIVSSTGVHLIKKFPGAVVRNNFIQQMVFLADDTTSDYKISFTAKTASKPNGSVDYKPVDNPDLKPDTCVLRVSSAYLYDRNPVDFSGNPPTTNNPFISASINPVIRGGSPISNYDIPLRTTGPLRIFTEDMVEIPPYEIDQENLYYYYLLNKPSTTAVNLKIYATKNISQFVSIDTIFSNIEYNQTQIIFANTSPIDISSNFEPPAIEETYSSSTLTKPDQADEFHFMVLSYEGAKSGDFIIGFVTDNDKDIYKKQLCVGQLEIEENGYYKFKASYDDMYNGDNFISYIALNQKGNPAGSKLNYINYDNGDMNGPSANDKHRTLLAPEVYDQWGRYISKHEPINIYSIGTKGLEVRLPSDPHDLEHTITSGDMITIKVYISHYVDIYPQKARPLPIVVVENHIVQSAEITNGYYKVTITPDKLMGYDSADGYDVAVFTIDYSRLAQNQKSKIFTRSFGTVAPGERGDSVE</sequence>
<organism evidence="1 3">
    <name type="scientific">Xenorhabdus doucetiae</name>
    <dbReference type="NCBI Taxonomy" id="351671"/>
    <lineage>
        <taxon>Bacteria</taxon>
        <taxon>Pseudomonadati</taxon>
        <taxon>Pseudomonadota</taxon>
        <taxon>Gammaproteobacteria</taxon>
        <taxon>Enterobacterales</taxon>
        <taxon>Morganellaceae</taxon>
        <taxon>Xenorhabdus</taxon>
    </lineage>
</organism>
<gene>
    <name evidence="2" type="ORF">LY16_00108</name>
    <name evidence="1" type="ORF">XDD1_1628</name>
</gene>
<evidence type="ECO:0000313" key="3">
    <source>
        <dbReference type="Proteomes" id="UP000032721"/>
    </source>
</evidence>
<dbReference type="Proteomes" id="UP000324170">
    <property type="component" value="Unassembled WGS sequence"/>
</dbReference>
<reference evidence="2 4" key="2">
    <citation type="submission" date="2019-07" db="EMBL/GenBank/DDBJ databases">
        <title>Genomic Encyclopedia of Type Strains, Phase I: the one thousand microbial genomes (KMG-I) project.</title>
        <authorList>
            <person name="Kyrpides N."/>
        </authorList>
    </citation>
    <scope>NUCLEOTIDE SEQUENCE [LARGE SCALE GENOMIC DNA]</scope>
    <source>
        <strain evidence="2 4">DSM 17909</strain>
    </source>
</reference>
<dbReference type="KEGG" id="xdo:XDD1_1628"/>
<proteinExistence type="predicted"/>
<dbReference type="AlphaFoldDB" id="A0A068QQM1"/>
<reference evidence="1 3" key="1">
    <citation type="submission" date="2013-07" db="EMBL/GenBank/DDBJ databases">
        <authorList>
            <person name="Genoscope - CEA"/>
        </authorList>
    </citation>
    <scope>NUCLEOTIDE SEQUENCE [LARGE SCALE GENOMIC DNA]</scope>
    <source>
        <strain evidence="1">FRM16</strain>
        <strain evidence="3">FRM16 / DSM 17909</strain>
    </source>
</reference>
<dbReference type="RefSeq" id="WP_045970052.1">
    <property type="nucleotide sequence ID" value="NZ_CAWMED010000001.1"/>
</dbReference>
<protein>
    <submittedName>
        <fullName evidence="1">Uncharacterized protein</fullName>
    </submittedName>
</protein>
<dbReference type="EMBL" id="FO704550">
    <property type="protein sequence ID" value="CDG17327.1"/>
    <property type="molecule type" value="Genomic_DNA"/>
</dbReference>
<keyword evidence="4" id="KW-1185">Reference proteome</keyword>
<dbReference type="OrthoDB" id="6439503at2"/>
<name>A0A068QQM1_9GAMM</name>
<dbReference type="EMBL" id="VNHN01000001">
    <property type="protein sequence ID" value="TYP17226.1"/>
    <property type="molecule type" value="Genomic_DNA"/>
</dbReference>